<evidence type="ECO:0000256" key="6">
    <source>
        <dbReference type="RuleBase" id="RU003983"/>
    </source>
</evidence>
<dbReference type="Gene3D" id="3.30.2010.10">
    <property type="entry name" value="Metalloproteases ('zincins'), catalytic domain"/>
    <property type="match status" value="1"/>
</dbReference>
<sequence length="384" mass="40781">MSMPPDLESHVAGPRPMRQLFSGIDSTYFDGDTPVPQTVTLMVDHAAQVLEIGLPGSAVAGVCWSLDEIRQLEDTAGQEGVILRWMGDPLARLHLADPYILQHMPHLKRGAPPKGRGRLAAWAFAAVAGVAFQIGVLVPLLADRLAEFIPPAGERALGEATFGQIRQALAGTGLPPLPICENQDGLAVLEEMLVGLEAERGTDAAIKVFVLDHEMINAFALPGGYVVFFRGMIDAAQSPNEIAAVLAHEVGHVENRDPTRHALRSAGSIGILGLLLGDFAGGAVVLFLTEQLISANYAQSAESGADEFAFAALEAADVTPAALGDIFERLRDKVGDTDGVMSHFVSHPTLTSRINRARSAARADAAYGDIVSDESWSALKRVCD</sequence>
<evidence type="ECO:0000313" key="11">
    <source>
        <dbReference type="Proteomes" id="UP000530268"/>
    </source>
</evidence>
<evidence type="ECO:0000313" key="10">
    <source>
        <dbReference type="EMBL" id="MBB3992681.1"/>
    </source>
</evidence>
<dbReference type="PANTHER" id="PTHR22726:SF1">
    <property type="entry name" value="METALLOENDOPEPTIDASE OMA1, MITOCHONDRIAL"/>
    <property type="match status" value="1"/>
</dbReference>
<evidence type="ECO:0000256" key="3">
    <source>
        <dbReference type="ARBA" id="ARBA00022801"/>
    </source>
</evidence>
<dbReference type="EMBL" id="JACIEI010000001">
    <property type="protein sequence ID" value="MBB3992681.1"/>
    <property type="molecule type" value="Genomic_DNA"/>
</dbReference>
<reference evidence="10 11" key="1">
    <citation type="submission" date="2020-08" db="EMBL/GenBank/DDBJ databases">
        <title>Genomic Encyclopedia of Type Strains, Phase IV (KMG-IV): sequencing the most valuable type-strain genomes for metagenomic binning, comparative biology and taxonomic classification.</title>
        <authorList>
            <person name="Goeker M."/>
        </authorList>
    </citation>
    <scope>NUCLEOTIDE SEQUENCE [LARGE SCALE GENOMIC DNA]</scope>
    <source>
        <strain evidence="10 11">DSM 102234</strain>
    </source>
</reference>
<gene>
    <name evidence="10" type="ORF">GGR95_000300</name>
</gene>
<dbReference type="RefSeq" id="WP_246423249.1">
    <property type="nucleotide sequence ID" value="NZ_JACIEI010000001.1"/>
</dbReference>
<accession>A0A7W6E3B9</accession>
<dbReference type="CDD" id="cd07332">
    <property type="entry name" value="M48C_Oma1_like"/>
    <property type="match status" value="1"/>
</dbReference>
<dbReference type="GO" id="GO:0016020">
    <property type="term" value="C:membrane"/>
    <property type="evidence" value="ECO:0007669"/>
    <property type="project" value="TreeGrafter"/>
</dbReference>
<proteinExistence type="inferred from homology"/>
<evidence type="ECO:0000256" key="2">
    <source>
        <dbReference type="ARBA" id="ARBA00022723"/>
    </source>
</evidence>
<organism evidence="10 11">
    <name type="scientific">Sulfitobacter undariae</name>
    <dbReference type="NCBI Taxonomy" id="1563671"/>
    <lineage>
        <taxon>Bacteria</taxon>
        <taxon>Pseudomonadati</taxon>
        <taxon>Pseudomonadota</taxon>
        <taxon>Alphaproteobacteria</taxon>
        <taxon>Rhodobacterales</taxon>
        <taxon>Roseobacteraceae</taxon>
        <taxon>Sulfitobacter</taxon>
    </lineage>
</organism>
<keyword evidence="4 6" id="KW-0862">Zinc</keyword>
<dbReference type="Proteomes" id="UP000530268">
    <property type="component" value="Unassembled WGS sequence"/>
</dbReference>
<comment type="caution">
    <text evidence="10">The sequence shown here is derived from an EMBL/GenBank/DDBJ whole genome shotgun (WGS) entry which is preliminary data.</text>
</comment>
<evidence type="ECO:0000256" key="1">
    <source>
        <dbReference type="ARBA" id="ARBA00022670"/>
    </source>
</evidence>
<keyword evidence="2" id="KW-0479">Metal-binding</keyword>
<dbReference type="InterPro" id="IPR055518">
    <property type="entry name" value="DUF7092"/>
</dbReference>
<comment type="similarity">
    <text evidence="6">Belongs to the peptidase M48 family.</text>
</comment>
<dbReference type="InterPro" id="IPR051156">
    <property type="entry name" value="Mito/Outer_Membr_Metalloprot"/>
</dbReference>
<dbReference type="PANTHER" id="PTHR22726">
    <property type="entry name" value="METALLOENDOPEPTIDASE OMA1"/>
    <property type="match status" value="1"/>
</dbReference>
<feature type="domain" description="DUF7092" evidence="9">
    <location>
        <begin position="25"/>
        <end position="98"/>
    </location>
</feature>
<dbReference type="GO" id="GO:0046872">
    <property type="term" value="F:metal ion binding"/>
    <property type="evidence" value="ECO:0007669"/>
    <property type="project" value="UniProtKB-KW"/>
</dbReference>
<keyword evidence="1 6" id="KW-0645">Protease</keyword>
<dbReference type="GO" id="GO:0004222">
    <property type="term" value="F:metalloendopeptidase activity"/>
    <property type="evidence" value="ECO:0007669"/>
    <property type="project" value="InterPro"/>
</dbReference>
<comment type="cofactor">
    <cofactor evidence="6">
        <name>Zn(2+)</name>
        <dbReference type="ChEBI" id="CHEBI:29105"/>
    </cofactor>
    <text evidence="6">Binds 1 zinc ion per subunit.</text>
</comment>
<dbReference type="AlphaFoldDB" id="A0A7W6E3B9"/>
<protein>
    <submittedName>
        <fullName evidence="10">Zn-dependent protease with chaperone function</fullName>
    </submittedName>
</protein>
<dbReference type="Pfam" id="PF01435">
    <property type="entry name" value="Peptidase_M48"/>
    <property type="match status" value="1"/>
</dbReference>
<evidence type="ECO:0000256" key="7">
    <source>
        <dbReference type="SAM" id="Phobius"/>
    </source>
</evidence>
<feature type="domain" description="Peptidase M48" evidence="8">
    <location>
        <begin position="206"/>
        <end position="359"/>
    </location>
</feature>
<keyword evidence="7" id="KW-0812">Transmembrane</keyword>
<dbReference type="Pfam" id="PF23368">
    <property type="entry name" value="DUF7092"/>
    <property type="match status" value="1"/>
</dbReference>
<keyword evidence="3 6" id="KW-0378">Hydrolase</keyword>
<keyword evidence="11" id="KW-1185">Reference proteome</keyword>
<keyword evidence="7" id="KW-0472">Membrane</keyword>
<evidence type="ECO:0000256" key="5">
    <source>
        <dbReference type="ARBA" id="ARBA00023049"/>
    </source>
</evidence>
<dbReference type="InterPro" id="IPR001915">
    <property type="entry name" value="Peptidase_M48"/>
</dbReference>
<dbReference type="GO" id="GO:0051603">
    <property type="term" value="P:proteolysis involved in protein catabolic process"/>
    <property type="evidence" value="ECO:0007669"/>
    <property type="project" value="TreeGrafter"/>
</dbReference>
<name>A0A7W6E3B9_9RHOB</name>
<evidence type="ECO:0000256" key="4">
    <source>
        <dbReference type="ARBA" id="ARBA00022833"/>
    </source>
</evidence>
<keyword evidence="5 6" id="KW-0482">Metalloprotease</keyword>
<feature type="transmembrane region" description="Helical" evidence="7">
    <location>
        <begin position="119"/>
        <end position="142"/>
    </location>
</feature>
<keyword evidence="7" id="KW-1133">Transmembrane helix</keyword>
<evidence type="ECO:0000259" key="8">
    <source>
        <dbReference type="Pfam" id="PF01435"/>
    </source>
</evidence>
<evidence type="ECO:0000259" key="9">
    <source>
        <dbReference type="Pfam" id="PF23368"/>
    </source>
</evidence>